<evidence type="ECO:0000313" key="2">
    <source>
        <dbReference type="Proteomes" id="UP001165121"/>
    </source>
</evidence>
<keyword evidence="2" id="KW-1185">Reference proteome</keyword>
<protein>
    <submittedName>
        <fullName evidence="1">Unnamed protein product</fullName>
    </submittedName>
</protein>
<reference evidence="1" key="1">
    <citation type="submission" date="2023-04" db="EMBL/GenBank/DDBJ databases">
        <title>Phytophthora fragariaefolia NBRC 109709.</title>
        <authorList>
            <person name="Ichikawa N."/>
            <person name="Sato H."/>
            <person name="Tonouchi N."/>
        </authorList>
    </citation>
    <scope>NUCLEOTIDE SEQUENCE</scope>
    <source>
        <strain evidence="1">NBRC 109709</strain>
    </source>
</reference>
<dbReference type="EMBL" id="BSXT01002976">
    <property type="protein sequence ID" value="GMF51928.1"/>
    <property type="molecule type" value="Genomic_DNA"/>
</dbReference>
<dbReference type="Proteomes" id="UP001165121">
    <property type="component" value="Unassembled WGS sequence"/>
</dbReference>
<name>A0A9W6Y3M7_9STRA</name>
<gene>
    <name evidence="1" type="ORF">Pfra01_002116500</name>
</gene>
<organism evidence="1 2">
    <name type="scientific">Phytophthora fragariaefolia</name>
    <dbReference type="NCBI Taxonomy" id="1490495"/>
    <lineage>
        <taxon>Eukaryota</taxon>
        <taxon>Sar</taxon>
        <taxon>Stramenopiles</taxon>
        <taxon>Oomycota</taxon>
        <taxon>Peronosporomycetes</taxon>
        <taxon>Peronosporales</taxon>
        <taxon>Peronosporaceae</taxon>
        <taxon>Phytophthora</taxon>
    </lineage>
</organism>
<sequence length="113" mass="12920">MTGWCQVGAIPRGELGNFNLSNPLKFETSPSVWTKSSIQATIRKMPTSSEKKRLLEGPQAVWRNRLLLLVDTEDSSDEDDEMRFASLYVVLQSQRYVAGRKRVERPPRQSCFT</sequence>
<comment type="caution">
    <text evidence="1">The sequence shown here is derived from an EMBL/GenBank/DDBJ whole genome shotgun (WGS) entry which is preliminary data.</text>
</comment>
<evidence type="ECO:0000313" key="1">
    <source>
        <dbReference type="EMBL" id="GMF51928.1"/>
    </source>
</evidence>
<proteinExistence type="predicted"/>
<dbReference type="AlphaFoldDB" id="A0A9W6Y3M7"/>
<accession>A0A9W6Y3M7</accession>